<organism evidence="7 8">
    <name type="scientific">Curvularia kusanoi</name>
    <name type="common">Cochliobolus kusanoi</name>
    <dbReference type="NCBI Taxonomy" id="90978"/>
    <lineage>
        <taxon>Eukaryota</taxon>
        <taxon>Fungi</taxon>
        <taxon>Dikarya</taxon>
        <taxon>Ascomycota</taxon>
        <taxon>Pezizomycotina</taxon>
        <taxon>Dothideomycetes</taxon>
        <taxon>Pleosporomycetidae</taxon>
        <taxon>Pleosporales</taxon>
        <taxon>Pleosporineae</taxon>
        <taxon>Pleosporaceae</taxon>
        <taxon>Curvularia</taxon>
    </lineage>
</organism>
<dbReference type="Pfam" id="PF02656">
    <property type="entry name" value="DUF202"/>
    <property type="match status" value="1"/>
</dbReference>
<evidence type="ECO:0000313" key="8">
    <source>
        <dbReference type="Proteomes" id="UP000801428"/>
    </source>
</evidence>
<comment type="caution">
    <text evidence="7">The sequence shown here is derived from an EMBL/GenBank/DDBJ whole genome shotgun (WGS) entry which is preliminary data.</text>
</comment>
<keyword evidence="3 5" id="KW-1133">Transmembrane helix</keyword>
<keyword evidence="2 5" id="KW-0812">Transmembrane</keyword>
<proteinExistence type="predicted"/>
<dbReference type="GO" id="GO:0012505">
    <property type="term" value="C:endomembrane system"/>
    <property type="evidence" value="ECO:0007669"/>
    <property type="project" value="UniProtKB-SubCell"/>
</dbReference>
<protein>
    <recommendedName>
        <fullName evidence="6">DUF202 domain-containing protein</fullName>
    </recommendedName>
</protein>
<name>A0A9P4TDJ8_CURKU</name>
<accession>A0A9P4TDJ8</accession>
<comment type="subcellular location">
    <subcellularLocation>
        <location evidence="1">Endomembrane system</location>
        <topology evidence="1">Multi-pass membrane protein</topology>
    </subcellularLocation>
</comment>
<keyword evidence="8" id="KW-1185">Reference proteome</keyword>
<feature type="transmembrane region" description="Helical" evidence="5">
    <location>
        <begin position="220"/>
        <end position="243"/>
    </location>
</feature>
<evidence type="ECO:0000313" key="7">
    <source>
        <dbReference type="EMBL" id="KAF3001974.1"/>
    </source>
</evidence>
<dbReference type="InterPro" id="IPR052053">
    <property type="entry name" value="IM_YidH-like"/>
</dbReference>
<evidence type="ECO:0000256" key="1">
    <source>
        <dbReference type="ARBA" id="ARBA00004127"/>
    </source>
</evidence>
<reference evidence="7" key="1">
    <citation type="submission" date="2019-04" db="EMBL/GenBank/DDBJ databases">
        <title>Sequencing of skin fungus with MAO and IRED activity.</title>
        <authorList>
            <person name="Marsaioli A.J."/>
            <person name="Bonatto J.M.C."/>
            <person name="Reis Junior O."/>
        </authorList>
    </citation>
    <scope>NUCLEOTIDE SEQUENCE</scope>
    <source>
        <strain evidence="7">30M1</strain>
    </source>
</reference>
<dbReference type="EMBL" id="SWKU01000012">
    <property type="protein sequence ID" value="KAF3001974.1"/>
    <property type="molecule type" value="Genomic_DNA"/>
</dbReference>
<dbReference type="InterPro" id="IPR003807">
    <property type="entry name" value="DUF202"/>
</dbReference>
<feature type="domain" description="DUF202" evidence="6">
    <location>
        <begin position="131"/>
        <end position="206"/>
    </location>
</feature>
<evidence type="ECO:0000256" key="2">
    <source>
        <dbReference type="ARBA" id="ARBA00022692"/>
    </source>
</evidence>
<feature type="transmembrane region" description="Helical" evidence="5">
    <location>
        <begin position="140"/>
        <end position="161"/>
    </location>
</feature>
<dbReference type="PANTHER" id="PTHR34187:SF1">
    <property type="entry name" value="DUF202 DOMAIN-CONTAINING PROTEIN"/>
    <property type="match status" value="1"/>
</dbReference>
<evidence type="ECO:0000256" key="4">
    <source>
        <dbReference type="ARBA" id="ARBA00023136"/>
    </source>
</evidence>
<dbReference type="Proteomes" id="UP000801428">
    <property type="component" value="Unassembled WGS sequence"/>
</dbReference>
<gene>
    <name evidence="7" type="ORF">E8E13_007609</name>
</gene>
<evidence type="ECO:0000256" key="3">
    <source>
        <dbReference type="ARBA" id="ARBA00022989"/>
    </source>
</evidence>
<dbReference type="PANTHER" id="PTHR34187">
    <property type="entry name" value="FGR18P"/>
    <property type="match status" value="1"/>
</dbReference>
<keyword evidence="4 5" id="KW-0472">Membrane</keyword>
<feature type="transmembrane region" description="Helical" evidence="5">
    <location>
        <begin position="173"/>
        <end position="199"/>
    </location>
</feature>
<dbReference type="OrthoDB" id="199599at2759"/>
<sequence>MIQIHEEQAATLHDCTRRAFHPDSEDAVRIEQQRVARELRPYKISASTQVALHTDDQDDGVPSRLRLSSHRSSIATNAPLRNYESLASYATTQSNVSHIRDNSIREEHWYDPLVDFWTTHISLTIDEGAHRDHLALERTFLGYLRTSLILVMTGVIIAQLFRIQHSMSPDPQIGFYVVGEPLSVVFIGMAIFVLLVGAIRFLRLQNALVRGKALVGGWEVFAIMAMSALLLVATFALILAVNIDKAKE</sequence>
<dbReference type="AlphaFoldDB" id="A0A9P4TDJ8"/>
<evidence type="ECO:0000259" key="6">
    <source>
        <dbReference type="Pfam" id="PF02656"/>
    </source>
</evidence>
<evidence type="ECO:0000256" key="5">
    <source>
        <dbReference type="SAM" id="Phobius"/>
    </source>
</evidence>